<organism evidence="1 2">
    <name type="scientific">Teredinibacter turnerae (strain ATCC 39867 / T7901)</name>
    <dbReference type="NCBI Taxonomy" id="377629"/>
    <lineage>
        <taxon>Bacteria</taxon>
        <taxon>Pseudomonadati</taxon>
        <taxon>Pseudomonadota</taxon>
        <taxon>Gammaproteobacteria</taxon>
        <taxon>Cellvibrionales</taxon>
        <taxon>Cellvibrionaceae</taxon>
        <taxon>Teredinibacter</taxon>
    </lineage>
</organism>
<accession>C5BRW2</accession>
<gene>
    <name evidence="1" type="ordered locus">TERTU_1279</name>
</gene>
<proteinExistence type="predicted"/>
<dbReference type="AlphaFoldDB" id="C5BRW2"/>
<protein>
    <submittedName>
        <fullName evidence="1">Gamma-glutamyltranspeptidase family protein</fullName>
    </submittedName>
</protein>
<dbReference type="InterPro" id="IPR029055">
    <property type="entry name" value="Ntn_hydrolases_N"/>
</dbReference>
<dbReference type="RefSeq" id="WP_015818349.1">
    <property type="nucleotide sequence ID" value="NC_012997.1"/>
</dbReference>
<dbReference type="EMBL" id="CP001614">
    <property type="protein sequence ID" value="ACR12237.1"/>
    <property type="molecule type" value="Genomic_DNA"/>
</dbReference>
<reference evidence="1 2" key="1">
    <citation type="journal article" date="2009" name="PLoS ONE">
        <title>The complete genome of Teredinibacter turnerae T7901: an intracellular endosymbiont of marine wood-boring bivalves (shipworms).</title>
        <authorList>
            <person name="Yang J.C."/>
            <person name="Madupu R."/>
            <person name="Durkin A.S."/>
            <person name="Ekborg N.A."/>
            <person name="Pedamallu C.S."/>
            <person name="Hostetler J.B."/>
            <person name="Radune D."/>
            <person name="Toms B.S."/>
            <person name="Henrissat B."/>
            <person name="Coutinho P.M."/>
            <person name="Schwarz S."/>
            <person name="Field L."/>
            <person name="Trindade-Silva A.E."/>
            <person name="Soares C.A.G."/>
            <person name="Elshahawi S."/>
            <person name="Hanora A."/>
            <person name="Schmidt E.W."/>
            <person name="Haygood M.G."/>
            <person name="Posfai J."/>
            <person name="Benner J."/>
            <person name="Madinger C."/>
            <person name="Nove J."/>
            <person name="Anton B."/>
            <person name="Chaudhary K."/>
            <person name="Foster J."/>
            <person name="Holman A."/>
            <person name="Kumar S."/>
            <person name="Lessard P.A."/>
            <person name="Luyten Y.A."/>
            <person name="Slatko B."/>
            <person name="Wood N."/>
            <person name="Wu B."/>
            <person name="Teplitski M."/>
            <person name="Mougous J.D."/>
            <person name="Ward N."/>
            <person name="Eisen J.A."/>
            <person name="Badger J.H."/>
            <person name="Distel D.L."/>
        </authorList>
    </citation>
    <scope>NUCLEOTIDE SEQUENCE [LARGE SCALE GENOMIC DNA]</scope>
    <source>
        <strain evidence="2">ATCC 39867 / T7901</strain>
    </source>
</reference>
<dbReference type="PANTHER" id="PTHR43881">
    <property type="entry name" value="GAMMA-GLUTAMYLTRANSPEPTIDASE (AFU_ORTHOLOGUE AFUA_4G13580)"/>
    <property type="match status" value="1"/>
</dbReference>
<dbReference type="PRINTS" id="PR01210">
    <property type="entry name" value="GGTRANSPTASE"/>
</dbReference>
<dbReference type="KEGG" id="ttu:TERTU_1279"/>
<evidence type="ECO:0000313" key="1">
    <source>
        <dbReference type="EMBL" id="ACR12237.1"/>
    </source>
</evidence>
<dbReference type="InterPro" id="IPR043138">
    <property type="entry name" value="GGT_lsub"/>
</dbReference>
<dbReference type="PANTHER" id="PTHR43881:SF1">
    <property type="entry name" value="GAMMA-GLUTAMYLTRANSPEPTIDASE (AFU_ORTHOLOGUE AFUA_4G13580)"/>
    <property type="match status" value="1"/>
</dbReference>
<dbReference type="STRING" id="377629.TERTU_1279"/>
<dbReference type="OrthoDB" id="5297205at2"/>
<dbReference type="HOGENOM" id="CLU_014813_3_2_6"/>
<dbReference type="MEROPS" id="T03.014"/>
<dbReference type="eggNOG" id="COG0405">
    <property type="taxonomic scope" value="Bacteria"/>
</dbReference>
<dbReference type="Pfam" id="PF01019">
    <property type="entry name" value="G_glu_transpept"/>
    <property type="match status" value="1"/>
</dbReference>
<keyword evidence="2" id="KW-1185">Reference proteome</keyword>
<sequence length="617" mass="66029">MFTTRPEICGTFGVVSSTHWIASSVGMAMLERGGNAFDAAVAVGFTLQVVEPHLCGPAGEVPILFHAAQANRTSVLCGQGVAPAAASIAAFRNQGLTSVPGSGLIAGVVPGAFDAWLKLLRDYGSLRLKDVLEPAIHYAEAGHPLLGGAARALSEVADAFRTEWLSSAPVWLPGGEVPRAGRLFRNPTLANTWRRIIKEAGNGSREQQIERARYTWSQGFVAEAIDKFNRAEPLMDASGERHVGFLTGDDMARWEASYETPTTSHYHDWTICKTGPWGQGPVLLQALKLLEGYDLSRMHSNDPEFIHLLLEALKLAFADREAYYGDPDFSDVPMATLLSDKYASERRALIGERSGVDLNPGVIPGFEAQVATTLAQVRIADGGDGGGLGVGEPTMAHLRDTTKSADGGGLGEPTMAHLRATTKPGDTVHFDVIDRFGNMVSATPSGGWPQSSPTVPGLGFALNTRAQIFWLTPDLPGSLVPGKRPRTTLTPTLAFADDGSALSCGTPGGDQQDQWQLSLLVRLINHKLPLQQAIDMPLFHSMHAPGSFYPRTAMPNVIVVEENLGQSVIDELTRRGHDVKVAPAWSAGRLTAAARDPDGLLRAAATPRLMQAYAVGR</sequence>
<dbReference type="SUPFAM" id="SSF56235">
    <property type="entry name" value="N-terminal nucleophile aminohydrolases (Ntn hydrolases)"/>
    <property type="match status" value="1"/>
</dbReference>
<dbReference type="Proteomes" id="UP000009080">
    <property type="component" value="Chromosome"/>
</dbReference>
<dbReference type="InterPro" id="IPR052896">
    <property type="entry name" value="GGT-like_enzyme"/>
</dbReference>
<dbReference type="Gene3D" id="3.60.20.40">
    <property type="match status" value="1"/>
</dbReference>
<evidence type="ECO:0000313" key="2">
    <source>
        <dbReference type="Proteomes" id="UP000009080"/>
    </source>
</evidence>
<dbReference type="InterPro" id="IPR043137">
    <property type="entry name" value="GGT_ssub_C"/>
</dbReference>
<dbReference type="Gene3D" id="1.10.246.130">
    <property type="match status" value="1"/>
</dbReference>
<name>C5BRW2_TERTT</name>